<gene>
    <name evidence="1" type="ORF">ANACAC_02509</name>
</gene>
<organism evidence="1 2">
    <name type="scientific">Anaerostipes caccae (strain DSM 14662 / CCUG 47493 / JCM 13470 / NCIMB 13811 / L1-92)</name>
    <dbReference type="NCBI Taxonomy" id="411490"/>
    <lineage>
        <taxon>Bacteria</taxon>
        <taxon>Bacillati</taxon>
        <taxon>Bacillota</taxon>
        <taxon>Clostridia</taxon>
        <taxon>Lachnospirales</taxon>
        <taxon>Lachnospiraceae</taxon>
        <taxon>Anaerostipes</taxon>
    </lineage>
</organism>
<dbReference type="Proteomes" id="UP000004935">
    <property type="component" value="Unassembled WGS sequence"/>
</dbReference>
<sequence length="57" mass="6665">MIQVYIEIQPHHNYLPSPSSIKSEDMEQMLQNTLVFCIYFCAIVKYVPKQSDELTSL</sequence>
<reference evidence="1" key="2">
    <citation type="submission" date="2013-11" db="EMBL/GenBank/DDBJ databases">
        <title>Draft genome sequence of Anaerostipes caccae (DSM 14662).</title>
        <authorList>
            <person name="Sudarsanam P."/>
            <person name="Ley R."/>
            <person name="Guruge J."/>
            <person name="Turnbaugh P.J."/>
            <person name="Mahowald M."/>
            <person name="Liep D."/>
            <person name="Gordon J."/>
        </authorList>
    </citation>
    <scope>NUCLEOTIDE SEQUENCE</scope>
    <source>
        <strain evidence="1">DSM 14662</strain>
    </source>
</reference>
<comment type="caution">
    <text evidence="1">The sequence shown here is derived from an EMBL/GenBank/DDBJ whole genome shotgun (WGS) entry which is preliminary data.</text>
</comment>
<accession>B0MFH5</accession>
<name>B0MFH5_ANACD</name>
<keyword evidence="2" id="KW-1185">Reference proteome</keyword>
<reference evidence="1" key="1">
    <citation type="submission" date="2007-11" db="EMBL/GenBank/DDBJ databases">
        <authorList>
            <person name="Fulton L."/>
            <person name="Clifton S."/>
            <person name="Fulton B."/>
            <person name="Xu J."/>
            <person name="Minx P."/>
            <person name="Pepin K.H."/>
            <person name="Johnson M."/>
            <person name="Thiruvilangam P."/>
            <person name="Bhonagiri V."/>
            <person name="Nash W.E."/>
            <person name="Mardis E.R."/>
            <person name="Wilson R.K."/>
        </authorList>
    </citation>
    <scope>NUCLEOTIDE SEQUENCE [LARGE SCALE GENOMIC DNA]</scope>
    <source>
        <strain evidence="1">DSM 14662</strain>
    </source>
</reference>
<proteinExistence type="predicted"/>
<protein>
    <submittedName>
        <fullName evidence="1">Uncharacterized protein</fullName>
    </submittedName>
</protein>
<evidence type="ECO:0000313" key="1">
    <source>
        <dbReference type="EMBL" id="EDR97279.1"/>
    </source>
</evidence>
<dbReference type="STRING" id="411490.ANACAC_02509"/>
<dbReference type="HOGENOM" id="CLU_2986400_0_0_9"/>
<dbReference type="AlphaFoldDB" id="B0MFH5"/>
<dbReference type="EMBL" id="ABAX03000014">
    <property type="protein sequence ID" value="EDR97279.1"/>
    <property type="molecule type" value="Genomic_DNA"/>
</dbReference>
<evidence type="ECO:0000313" key="2">
    <source>
        <dbReference type="Proteomes" id="UP000004935"/>
    </source>
</evidence>